<dbReference type="Proteomes" id="UP001302666">
    <property type="component" value="Plasmid unnamed4"/>
</dbReference>
<evidence type="ECO:0000259" key="4">
    <source>
        <dbReference type="Pfam" id="PF07992"/>
    </source>
</evidence>
<dbReference type="PRINTS" id="PR00368">
    <property type="entry name" value="FADPNR"/>
</dbReference>
<dbReference type="InterPro" id="IPR050097">
    <property type="entry name" value="Ferredoxin-NADP_redctase_2"/>
</dbReference>
<keyword evidence="5" id="KW-0614">Plasmid</keyword>
<dbReference type="SUPFAM" id="SSF51905">
    <property type="entry name" value="FAD/NAD(P)-binding domain"/>
    <property type="match status" value="1"/>
</dbReference>
<reference evidence="5 6" key="1">
    <citation type="submission" date="2023-10" db="EMBL/GenBank/DDBJ databases">
        <title>Eight complete genome sequences of bacteria isolated from laboratory stock of Giant Kelp gametophytes.</title>
        <authorList>
            <person name="Tolentino B."/>
            <person name="Nuzhdin S."/>
        </authorList>
    </citation>
    <scope>NUCLEOTIDE SEQUENCE [LARGE SCALE GENOMIC DNA]</scope>
    <source>
        <strain evidence="5 6">LC.270.F.C4</strain>
        <plasmid evidence="5 6">unnamed4</plasmid>
    </source>
</reference>
<keyword evidence="2" id="KW-0285">Flavoprotein</keyword>
<evidence type="ECO:0000256" key="2">
    <source>
        <dbReference type="ARBA" id="ARBA00022630"/>
    </source>
</evidence>
<keyword evidence="3" id="KW-0560">Oxidoreductase</keyword>
<sequence>MANPHYDLIIIGGGPAGQSAALIAGRTRMKTAFINAENPRNFVTTASHGFLTRDGAHPSELLAVAKDQLRKYPTVDYIADSVSDVARLAEEFSATTAQGTTMTAPRMLIATGHRDNLDQLDLPGIEDVYGKSVYPCPFCDGYEHADAALAIFGHGAIKHFVPMMRIWSRNMIVFTNGNSLDAKVKAELQTKGVPIEEGKVANLRSTGGSLTHVVLDDGREIARQSGFVVEEFSSPATDFAERLGVIAQEENDWGMSELAAAPGTTNIPGLYVVGDARTGFAGIAAAVSEGGFCVEMMAHEVAMERWAALPEDSK</sequence>
<evidence type="ECO:0000256" key="1">
    <source>
        <dbReference type="ARBA" id="ARBA00018719"/>
    </source>
</evidence>
<name>A0ABZ0HKT5_TRISK</name>
<geneLocation type="plasmid" evidence="5 6">
    <name>unnamed4</name>
</geneLocation>
<feature type="domain" description="FAD/NAD(P)-binding" evidence="4">
    <location>
        <begin position="6"/>
        <end position="290"/>
    </location>
</feature>
<protein>
    <recommendedName>
        <fullName evidence="1">Thioredoxin reductase</fullName>
    </recommendedName>
</protein>
<dbReference type="RefSeq" id="WP_317387125.1">
    <property type="nucleotide sequence ID" value="NZ_CP136707.1"/>
</dbReference>
<dbReference type="PRINTS" id="PR00469">
    <property type="entry name" value="PNDRDTASEII"/>
</dbReference>
<gene>
    <name evidence="5" type="ORF">R1T40_22205</name>
</gene>
<dbReference type="Gene3D" id="3.50.50.60">
    <property type="entry name" value="FAD/NAD(P)-binding domain"/>
    <property type="match status" value="2"/>
</dbReference>
<evidence type="ECO:0000313" key="5">
    <source>
        <dbReference type="EMBL" id="WOI35453.1"/>
    </source>
</evidence>
<dbReference type="InterPro" id="IPR023753">
    <property type="entry name" value="FAD/NAD-binding_dom"/>
</dbReference>
<organism evidence="5 6">
    <name type="scientific">Tritonibacter scottomollicae</name>
    <name type="common">Epibacterium scottomollicae</name>
    <dbReference type="NCBI Taxonomy" id="483013"/>
    <lineage>
        <taxon>Bacteria</taxon>
        <taxon>Pseudomonadati</taxon>
        <taxon>Pseudomonadota</taxon>
        <taxon>Alphaproteobacteria</taxon>
        <taxon>Rhodobacterales</taxon>
        <taxon>Paracoccaceae</taxon>
        <taxon>Tritonibacter</taxon>
    </lineage>
</organism>
<dbReference type="EMBL" id="CP136707">
    <property type="protein sequence ID" value="WOI35453.1"/>
    <property type="molecule type" value="Genomic_DNA"/>
</dbReference>
<evidence type="ECO:0000256" key="3">
    <source>
        <dbReference type="ARBA" id="ARBA00023002"/>
    </source>
</evidence>
<dbReference type="InterPro" id="IPR036188">
    <property type="entry name" value="FAD/NAD-bd_sf"/>
</dbReference>
<accession>A0ABZ0HKT5</accession>
<keyword evidence="6" id="KW-1185">Reference proteome</keyword>
<proteinExistence type="predicted"/>
<dbReference type="PANTHER" id="PTHR48105">
    <property type="entry name" value="THIOREDOXIN REDUCTASE 1-RELATED-RELATED"/>
    <property type="match status" value="1"/>
</dbReference>
<dbReference type="Pfam" id="PF07992">
    <property type="entry name" value="Pyr_redox_2"/>
    <property type="match status" value="1"/>
</dbReference>
<evidence type="ECO:0000313" key="6">
    <source>
        <dbReference type="Proteomes" id="UP001302666"/>
    </source>
</evidence>